<sequence length="245" mass="28473">MPWYNAQQYCRKHHTDLATFESINDIRLETPFSYSSSWIGLWDDPQSWKYNMGNESNSWRWSATGETSKTGYHKWDFGNPDYYDATERCVQMVTDGRWGDADCERKSTFICYYENTKAKGSKPNADIAWIGLYRVPWTWSEKSPSLFRLWDSSNPKNTNRNQHCVATNASHHWHDDSCSIDNVFICHQVVKLTTIVRMMTVTDSDLTDSAINAQILQQLGALLTSQGQTDIKMQWKTLPKKEDKK</sequence>
<dbReference type="EMBL" id="JAHUTJ010036126">
    <property type="protein sequence ID" value="MED6278738.1"/>
    <property type="molecule type" value="Genomic_DNA"/>
</dbReference>
<feature type="domain" description="C-type lectin" evidence="2">
    <location>
        <begin position="1"/>
        <end position="112"/>
    </location>
</feature>
<dbReference type="PANTHER" id="PTHR45784:SF3">
    <property type="entry name" value="C-TYPE LECTIN DOMAIN FAMILY 4 MEMBER K-LIKE-RELATED"/>
    <property type="match status" value="1"/>
</dbReference>
<evidence type="ECO:0000256" key="1">
    <source>
        <dbReference type="ARBA" id="ARBA00023157"/>
    </source>
</evidence>
<dbReference type="Gene3D" id="3.10.100.10">
    <property type="entry name" value="Mannose-Binding Protein A, subunit A"/>
    <property type="match status" value="2"/>
</dbReference>
<feature type="domain" description="C-type lectin" evidence="2">
    <location>
        <begin position="129"/>
        <end position="187"/>
    </location>
</feature>
<dbReference type="CDD" id="cd00037">
    <property type="entry name" value="CLECT"/>
    <property type="match status" value="1"/>
</dbReference>
<evidence type="ECO:0000259" key="2">
    <source>
        <dbReference type="PROSITE" id="PS50041"/>
    </source>
</evidence>
<gene>
    <name evidence="3" type="ORF">CHARACLAT_027001</name>
</gene>
<dbReference type="SUPFAM" id="SSF56436">
    <property type="entry name" value="C-type lectin-like"/>
    <property type="match status" value="2"/>
</dbReference>
<comment type="caution">
    <text evidence="3">The sequence shown here is derived from an EMBL/GenBank/DDBJ whole genome shotgun (WGS) entry which is preliminary data.</text>
</comment>
<dbReference type="Proteomes" id="UP001352852">
    <property type="component" value="Unassembled WGS sequence"/>
</dbReference>
<evidence type="ECO:0000313" key="4">
    <source>
        <dbReference type="Proteomes" id="UP001352852"/>
    </source>
</evidence>
<evidence type="ECO:0000313" key="3">
    <source>
        <dbReference type="EMBL" id="MED6278738.1"/>
    </source>
</evidence>
<dbReference type="Pfam" id="PF00059">
    <property type="entry name" value="Lectin_C"/>
    <property type="match status" value="2"/>
</dbReference>
<keyword evidence="1" id="KW-1015">Disulfide bond</keyword>
<dbReference type="PROSITE" id="PS50041">
    <property type="entry name" value="C_TYPE_LECTIN_2"/>
    <property type="match status" value="2"/>
</dbReference>
<dbReference type="InterPro" id="IPR001304">
    <property type="entry name" value="C-type_lectin-like"/>
</dbReference>
<dbReference type="InterPro" id="IPR018378">
    <property type="entry name" value="C-type_lectin_CS"/>
</dbReference>
<dbReference type="PROSITE" id="PS00615">
    <property type="entry name" value="C_TYPE_LECTIN_1"/>
    <property type="match status" value="2"/>
</dbReference>
<organism evidence="3 4">
    <name type="scientific">Characodon lateralis</name>
    <dbReference type="NCBI Taxonomy" id="208331"/>
    <lineage>
        <taxon>Eukaryota</taxon>
        <taxon>Metazoa</taxon>
        <taxon>Chordata</taxon>
        <taxon>Craniata</taxon>
        <taxon>Vertebrata</taxon>
        <taxon>Euteleostomi</taxon>
        <taxon>Actinopterygii</taxon>
        <taxon>Neopterygii</taxon>
        <taxon>Teleostei</taxon>
        <taxon>Neoteleostei</taxon>
        <taxon>Acanthomorphata</taxon>
        <taxon>Ovalentaria</taxon>
        <taxon>Atherinomorphae</taxon>
        <taxon>Cyprinodontiformes</taxon>
        <taxon>Goodeidae</taxon>
        <taxon>Characodon</taxon>
    </lineage>
</organism>
<dbReference type="SMART" id="SM00034">
    <property type="entry name" value="CLECT"/>
    <property type="match status" value="1"/>
</dbReference>
<accession>A0ABU7DUJ4</accession>
<dbReference type="PANTHER" id="PTHR45784">
    <property type="entry name" value="C-TYPE LECTIN DOMAIN FAMILY 20 MEMBER A-RELATED"/>
    <property type="match status" value="1"/>
</dbReference>
<keyword evidence="4" id="KW-1185">Reference proteome</keyword>
<reference evidence="3 4" key="1">
    <citation type="submission" date="2021-06" db="EMBL/GenBank/DDBJ databases">
        <authorList>
            <person name="Palmer J.M."/>
        </authorList>
    </citation>
    <scope>NUCLEOTIDE SEQUENCE [LARGE SCALE GENOMIC DNA]</scope>
    <source>
        <strain evidence="3 4">CL_MEX2019</strain>
        <tissue evidence="3">Muscle</tissue>
    </source>
</reference>
<dbReference type="InterPro" id="IPR016187">
    <property type="entry name" value="CTDL_fold"/>
</dbReference>
<name>A0ABU7DUJ4_9TELE</name>
<dbReference type="InterPro" id="IPR016186">
    <property type="entry name" value="C-type_lectin-like/link_sf"/>
</dbReference>
<protein>
    <recommendedName>
        <fullName evidence="2">C-type lectin domain-containing protein</fullName>
    </recommendedName>
</protein>
<proteinExistence type="predicted"/>